<proteinExistence type="predicted"/>
<comment type="caution">
    <text evidence="1">The sequence shown here is derived from an EMBL/GenBank/DDBJ whole genome shotgun (WGS) entry which is preliminary data.</text>
</comment>
<protein>
    <submittedName>
        <fullName evidence="1">Uncharacterized protein</fullName>
    </submittedName>
</protein>
<evidence type="ECO:0000313" key="1">
    <source>
        <dbReference type="EMBL" id="KAA1123702.1"/>
    </source>
</evidence>
<gene>
    <name evidence="1" type="ORF">PGTUg99_001949</name>
</gene>
<sequence length="73" mass="8753">MFHMHNAYLMCMHFPIFIHEIDSQPHDTSDFFPIFTNTGLSHEYLTRALPYYQLLHIFLESHPILNLVVKSYQ</sequence>
<reference evidence="1 2" key="1">
    <citation type="submission" date="2019-05" db="EMBL/GenBank/DDBJ databases">
        <title>Emergence of the Ug99 lineage of the wheat stem rust pathogen through somatic hybridization.</title>
        <authorList>
            <person name="Li F."/>
            <person name="Upadhyaya N.M."/>
            <person name="Sperschneider J."/>
            <person name="Matny O."/>
            <person name="Nguyen-Phuc H."/>
            <person name="Mago R."/>
            <person name="Raley C."/>
            <person name="Miller M.E."/>
            <person name="Silverstein K.A.T."/>
            <person name="Henningsen E."/>
            <person name="Hirsch C.D."/>
            <person name="Visser B."/>
            <person name="Pretorius Z.A."/>
            <person name="Steffenson B.J."/>
            <person name="Schwessinger B."/>
            <person name="Dodds P.N."/>
            <person name="Figueroa M."/>
        </authorList>
    </citation>
    <scope>NUCLEOTIDE SEQUENCE [LARGE SCALE GENOMIC DNA]</scope>
    <source>
        <strain evidence="1 2">Ug99</strain>
    </source>
</reference>
<name>A0A5B0RE31_PUCGR</name>
<dbReference type="AlphaFoldDB" id="A0A5B0RE31"/>
<organism evidence="1 2">
    <name type="scientific">Puccinia graminis f. sp. tritici</name>
    <dbReference type="NCBI Taxonomy" id="56615"/>
    <lineage>
        <taxon>Eukaryota</taxon>
        <taxon>Fungi</taxon>
        <taxon>Dikarya</taxon>
        <taxon>Basidiomycota</taxon>
        <taxon>Pucciniomycotina</taxon>
        <taxon>Pucciniomycetes</taxon>
        <taxon>Pucciniales</taxon>
        <taxon>Pucciniaceae</taxon>
        <taxon>Puccinia</taxon>
    </lineage>
</organism>
<accession>A0A5B0RE31</accession>
<dbReference type="EMBL" id="VDEP01000206">
    <property type="protein sequence ID" value="KAA1123702.1"/>
    <property type="molecule type" value="Genomic_DNA"/>
</dbReference>
<evidence type="ECO:0000313" key="2">
    <source>
        <dbReference type="Proteomes" id="UP000325313"/>
    </source>
</evidence>
<dbReference type="Proteomes" id="UP000325313">
    <property type="component" value="Unassembled WGS sequence"/>
</dbReference>